<reference evidence="1 2" key="1">
    <citation type="submission" date="2019-02" db="EMBL/GenBank/DDBJ databases">
        <title>Deep-cultivation of Planctomycetes and their phenomic and genomic characterization uncovers novel biology.</title>
        <authorList>
            <person name="Wiegand S."/>
            <person name="Jogler M."/>
            <person name="Boedeker C."/>
            <person name="Pinto D."/>
            <person name="Vollmers J."/>
            <person name="Rivas-Marin E."/>
            <person name="Kohn T."/>
            <person name="Peeters S.H."/>
            <person name="Heuer A."/>
            <person name="Rast P."/>
            <person name="Oberbeckmann S."/>
            <person name="Bunk B."/>
            <person name="Jeske O."/>
            <person name="Meyerdierks A."/>
            <person name="Storesund J.E."/>
            <person name="Kallscheuer N."/>
            <person name="Luecker S."/>
            <person name="Lage O.M."/>
            <person name="Pohl T."/>
            <person name="Merkel B.J."/>
            <person name="Hornburger P."/>
            <person name="Mueller R.-W."/>
            <person name="Bruemmer F."/>
            <person name="Labrenz M."/>
            <person name="Spormann A.M."/>
            <person name="Op den Camp H."/>
            <person name="Overmann J."/>
            <person name="Amann R."/>
            <person name="Jetten M.S.M."/>
            <person name="Mascher T."/>
            <person name="Medema M.H."/>
            <person name="Devos D.P."/>
            <person name="Kaster A.-K."/>
            <person name="Ovreas L."/>
            <person name="Rohde M."/>
            <person name="Galperin M.Y."/>
            <person name="Jogler C."/>
        </authorList>
    </citation>
    <scope>NUCLEOTIDE SEQUENCE [LARGE SCALE GENOMIC DNA]</scope>
    <source>
        <strain evidence="1 2">TBK1r</strain>
    </source>
</reference>
<dbReference type="EMBL" id="CP036432">
    <property type="protein sequence ID" value="QDV84466.1"/>
    <property type="molecule type" value="Genomic_DNA"/>
</dbReference>
<accession>A0ABX5XUX7</accession>
<dbReference type="RefSeq" id="WP_419581416.1">
    <property type="nucleotide sequence ID" value="NZ_CP036432.1"/>
</dbReference>
<evidence type="ECO:0000313" key="1">
    <source>
        <dbReference type="EMBL" id="QDV84466.1"/>
    </source>
</evidence>
<evidence type="ECO:0000313" key="2">
    <source>
        <dbReference type="Proteomes" id="UP000318081"/>
    </source>
</evidence>
<keyword evidence="2" id="KW-1185">Reference proteome</keyword>
<evidence type="ECO:0008006" key="3">
    <source>
        <dbReference type="Google" id="ProtNLM"/>
    </source>
</evidence>
<protein>
    <recommendedName>
        <fullName evidence="3">DUF1592 domain-containing protein</fullName>
    </recommendedName>
</protein>
<proteinExistence type="predicted"/>
<name>A0ABX5XUX7_9BACT</name>
<sequence length="789" mass="90313">MKPFLPAPVFFRMLLIGTMIATLRFTVGITSCVAATDQDGPACFVADRWFADEVWEKVGKRTCLKCHNASGDASESAFVLQDPDRDRTRRDAVLRKNRLAFEDQLEADVDGESRLLQKVVGGLDHGGGEVLQAGSTGYRVLQRFVRRLNGKPDPLPSEVDDDPVPFFDGLVMMPPRQLLRRVTLSLVGRLPSHEELSKVETEGLSALSPILDDVMREDAFYERLQEAFNDILLTRGYDGVAEGALSYEHFKSRLWYQELDPNRDRKSDEKLKYSHPEMIAYTKLVRDYREAMLREPLELIRYIVGNDRPFTEIVTADYTMVSPYTSRGYGVFEQVRGKFKDTDDPFEFVPTKIPALTSRNGKVQESKTGFYPHSGLLSSFQYLMRYPTTETNRNRLRVRMFFQHFLGVDLLELAPRTSDAAAITAEYDVPTMQASDCVVCHKIMDPVAGLFQDYYVVDAKGVYGPRKEGWYEDMFVPGWGQEALPPEERWRALQWLGQRTARDPRFATAMVEHVWYILSGRQPLSPPEDIDDPMYSAKHRAYRVQRNEIERIADRFIEADFNLKVAFKEWIHSDFYRADGLATEEDDPRRRVELDDVGLVRLLTPEQLERKLMAIFGKKWGRLTDREAQLNILYGGIDSQEVTERITDPSGAMGAIQRILANDLACRHVAADFSLPAEERRLFPGIEIDVVPGGSDEGDRRIHQAIVHLHALILGRNDAPDDPEVQRTFDLFAGIVSDAKSRPEIDPTESYFCQSQREVTPRDPDPHYTIRAWRAVVTYVLRQHEFLYE</sequence>
<dbReference type="Proteomes" id="UP000318081">
    <property type="component" value="Chromosome"/>
</dbReference>
<gene>
    <name evidence="1" type="ORF">TBK1r_34150</name>
</gene>
<organism evidence="1 2">
    <name type="scientific">Stieleria magnilauensis</name>
    <dbReference type="NCBI Taxonomy" id="2527963"/>
    <lineage>
        <taxon>Bacteria</taxon>
        <taxon>Pseudomonadati</taxon>
        <taxon>Planctomycetota</taxon>
        <taxon>Planctomycetia</taxon>
        <taxon>Pirellulales</taxon>
        <taxon>Pirellulaceae</taxon>
        <taxon>Stieleria</taxon>
    </lineage>
</organism>